<name>A0A850VR41_FREMA</name>
<keyword evidence="11" id="KW-1015">Disulfide bond</keyword>
<evidence type="ECO:0000256" key="2">
    <source>
        <dbReference type="ARBA" id="ARBA00004922"/>
    </source>
</evidence>
<evidence type="ECO:0000256" key="14">
    <source>
        <dbReference type="ARBA" id="ARBA00039109"/>
    </source>
</evidence>
<comment type="catalytic activity">
    <reaction evidence="15">
        <text>a 3-O-[N-acetyl-alpha-neuraminyl-(2-&gt;3)-beta-D-galactosyl-(1-&gt;3)-N-acetyl-alpha-D-galactosaminyl]-L-threonyl-[protein] + CMP-N-acetyl-beta-neuraminate = a 3-O-{alpha-Neu5Ac-(2-&gt;3)-beta-D-Gal-(1-&gt;3)-[alpha-Neu5Ac-(2-&gt;6)]-alpha-D-GalNAc}-L-threonyl-[protein] + CMP + H(+)</text>
        <dbReference type="Rhea" id="RHEA:81659"/>
        <dbReference type="Rhea" id="RHEA-COMP:14417"/>
        <dbReference type="Rhea" id="RHEA-COMP:16763"/>
        <dbReference type="ChEBI" id="CHEBI:15378"/>
        <dbReference type="ChEBI" id="CHEBI:57812"/>
        <dbReference type="ChEBI" id="CHEBI:60377"/>
        <dbReference type="ChEBI" id="CHEBI:139598"/>
        <dbReference type="ChEBI" id="CHEBI:156398"/>
    </reaction>
    <physiologicalReaction direction="left-to-right" evidence="15">
        <dbReference type="Rhea" id="RHEA:81660"/>
    </physiologicalReaction>
</comment>
<sequence>FRQLSIFQRAPDALQVDTQEQWGLSYSNNGNSRRFLKVTLGRDITRLEQDMVERTPRWEGKDDQKKMTPPVARVEEAKENVTVKPCSGLEGIKKTTVKTAPRVQGNKEKTIVKPLPRVEGAEGKATVKQSSGVKGAHENNISRDQTKPKEPPASVKTVRPVPQAAAVTEKKKLRAADFKSEPRWDFEDKYLLDNTSPPSVVLIVFFLFLKTCSESVKAKAAKSDWLRDLFLPNIMLFTDKRYFNDSEWDRLEHFAPPYGFMELNYSLVEEVMSLLRPNPHQQLLLANSNSSVPICISCAVVGNGGILNNSGMGQEIDSHDYVFRVSGAVIKGYEKDVGTKTSFYGFTAYSLVSSLQILGHRGFSNIPQGKHIRYIHFLEGARDYEWLKALLLNKNIRKGFLNHYGQRPRERFSEDFTMDKYLVVHPDFLRYMKNRFLKSKSLEKPYWRLYRPTTGAFLLLTALHLCDRVSAYGYITEDHEKYSDHYYDKDWKRLIFYTNHDFNLEKQVWKKLHDENIMKLYQRS</sequence>
<keyword evidence="4 18" id="KW-0328">Glycosyltransferase</keyword>
<keyword evidence="7" id="KW-0735">Signal-anchor</keyword>
<evidence type="ECO:0000256" key="8">
    <source>
        <dbReference type="ARBA" id="ARBA00022989"/>
    </source>
</evidence>
<feature type="non-terminal residue" evidence="18">
    <location>
        <position position="1"/>
    </location>
</feature>
<comment type="similarity">
    <text evidence="3">Belongs to the glycosyltransferase 29 family.</text>
</comment>
<dbReference type="Pfam" id="PF00777">
    <property type="entry name" value="Glyco_transf_29"/>
    <property type="match status" value="1"/>
</dbReference>
<evidence type="ECO:0000256" key="3">
    <source>
        <dbReference type="ARBA" id="ARBA00006003"/>
    </source>
</evidence>
<keyword evidence="5 18" id="KW-0808">Transferase</keyword>
<evidence type="ECO:0000256" key="12">
    <source>
        <dbReference type="ARBA" id="ARBA00023180"/>
    </source>
</evidence>
<organism evidence="18 19">
    <name type="scientific">Fregata magnificens</name>
    <name type="common">Magnificent frigatebird</name>
    <dbReference type="NCBI Taxonomy" id="37042"/>
    <lineage>
        <taxon>Eukaryota</taxon>
        <taxon>Metazoa</taxon>
        <taxon>Chordata</taxon>
        <taxon>Craniata</taxon>
        <taxon>Vertebrata</taxon>
        <taxon>Euteleostomi</taxon>
        <taxon>Archelosauria</taxon>
        <taxon>Archosauria</taxon>
        <taxon>Dinosauria</taxon>
        <taxon>Saurischia</taxon>
        <taxon>Theropoda</taxon>
        <taxon>Coelurosauria</taxon>
        <taxon>Aves</taxon>
        <taxon>Neognathae</taxon>
        <taxon>Neoaves</taxon>
        <taxon>Aequornithes</taxon>
        <taxon>Suliformes</taxon>
        <taxon>Fregatidae</taxon>
        <taxon>Fregata</taxon>
    </lineage>
</organism>
<dbReference type="InterPro" id="IPR001675">
    <property type="entry name" value="Glyco_trans_29"/>
</dbReference>
<dbReference type="GO" id="GO:0000139">
    <property type="term" value="C:Golgi membrane"/>
    <property type="evidence" value="ECO:0007669"/>
    <property type="project" value="UniProtKB-SubCell"/>
</dbReference>
<evidence type="ECO:0000256" key="16">
    <source>
        <dbReference type="ARBA" id="ARBA00052285"/>
    </source>
</evidence>
<proteinExistence type="inferred from homology"/>
<dbReference type="InterPro" id="IPR038578">
    <property type="entry name" value="GT29-like_sf"/>
</dbReference>
<keyword evidence="8" id="KW-1133">Transmembrane helix</keyword>
<keyword evidence="6" id="KW-0812">Transmembrane</keyword>
<comment type="pathway">
    <text evidence="2">Protein modification; protein glycosylation.</text>
</comment>
<evidence type="ECO:0000313" key="18">
    <source>
        <dbReference type="EMBL" id="NWH47415.1"/>
    </source>
</evidence>
<dbReference type="GO" id="GO:0009312">
    <property type="term" value="P:oligosaccharide biosynthetic process"/>
    <property type="evidence" value="ECO:0007669"/>
    <property type="project" value="TreeGrafter"/>
</dbReference>
<gene>
    <name evidence="18" type="primary">St6galnac1</name>
    <name evidence="18" type="ORF">FREMAG_R01528</name>
</gene>
<comment type="subcellular location">
    <subcellularLocation>
        <location evidence="1">Golgi apparatus membrane</location>
        <topology evidence="1">Single-pass type II membrane protein</topology>
    </subcellularLocation>
</comment>
<dbReference type="PANTHER" id="PTHR45941:SF1">
    <property type="entry name" value="ALPHA-N-ACETYLGALACTOSAMINIDE ALPHA-2,6-SIALYLTRANSFERASE 1"/>
    <property type="match status" value="1"/>
</dbReference>
<dbReference type="PANTHER" id="PTHR45941">
    <property type="entry name" value="ALPHA-N-ACETYLGALACTOSAMINIDE ALPHA-2,6-SIALYLTRANSFERASE 2-LIKE-RELATED"/>
    <property type="match status" value="1"/>
</dbReference>
<evidence type="ECO:0000256" key="9">
    <source>
        <dbReference type="ARBA" id="ARBA00023034"/>
    </source>
</evidence>
<keyword evidence="12" id="KW-0325">Glycoprotein</keyword>
<keyword evidence="9" id="KW-0333">Golgi apparatus</keyword>
<evidence type="ECO:0000256" key="5">
    <source>
        <dbReference type="ARBA" id="ARBA00022679"/>
    </source>
</evidence>
<evidence type="ECO:0000256" key="10">
    <source>
        <dbReference type="ARBA" id="ARBA00023136"/>
    </source>
</evidence>
<dbReference type="FunFam" id="3.90.1480.20:FF:000013">
    <property type="entry name" value="ST6 N-acetylgalactosaminide alpha-2,6-sialyltransferase 1"/>
    <property type="match status" value="1"/>
</dbReference>
<evidence type="ECO:0000256" key="11">
    <source>
        <dbReference type="ARBA" id="ARBA00023157"/>
    </source>
</evidence>
<dbReference type="Proteomes" id="UP000632118">
    <property type="component" value="Unassembled WGS sequence"/>
</dbReference>
<evidence type="ECO:0000256" key="6">
    <source>
        <dbReference type="ARBA" id="ARBA00022692"/>
    </source>
</evidence>
<evidence type="ECO:0000256" key="1">
    <source>
        <dbReference type="ARBA" id="ARBA00004323"/>
    </source>
</evidence>
<dbReference type="CDD" id="cd23973">
    <property type="entry name" value="GT29_ST6GALNAC1"/>
    <property type="match status" value="1"/>
</dbReference>
<comment type="catalytic activity">
    <reaction evidence="16">
        <text>a 3-O-[N-acetyl-alpha-D-galactosaminyl]-L-threonyl-[protein] + CMP-N-acetyl-beta-neuraminate = a 3-O-[N-acetyl-alpha-neuraminosyl-(2-&gt;6)-N-acetyl-alpha-D-galactosaminyl]-L-threonyl-[protein] + CMP + H(+)</text>
        <dbReference type="Rhea" id="RHEA:81643"/>
        <dbReference type="Rhea" id="RHEA-COMP:11689"/>
        <dbReference type="Rhea" id="RHEA-COMP:19720"/>
        <dbReference type="ChEBI" id="CHEBI:15378"/>
        <dbReference type="ChEBI" id="CHEBI:57812"/>
        <dbReference type="ChEBI" id="CHEBI:60377"/>
        <dbReference type="ChEBI" id="CHEBI:87075"/>
        <dbReference type="ChEBI" id="CHEBI:231970"/>
    </reaction>
    <physiologicalReaction direction="left-to-right" evidence="16">
        <dbReference type="Rhea" id="RHEA:81644"/>
    </physiologicalReaction>
</comment>
<dbReference type="EMBL" id="WAAD01016111">
    <property type="protein sequence ID" value="NWH47415.1"/>
    <property type="molecule type" value="Genomic_DNA"/>
</dbReference>
<dbReference type="OrthoDB" id="10264956at2759"/>
<evidence type="ECO:0000256" key="15">
    <source>
        <dbReference type="ARBA" id="ARBA00050664"/>
    </source>
</evidence>
<dbReference type="EC" id="2.4.3.3" evidence="14"/>
<comment type="catalytic activity">
    <reaction evidence="13">
        <text>a beta-D-galactosyl-(1-&gt;3)-N-acetyl-alpha-D-galactosaminyl derivative + CMP-N-acetyl-beta-neuraminate = a beta-D-galactosyl-(1-&gt;3)-[N-acetyl-alpha-neuraminyl-(2-&gt;6)]-N-acetyl-alpha-D-galactosaminyl derivative + CMP + H(+)</text>
        <dbReference type="Rhea" id="RHEA:11136"/>
        <dbReference type="ChEBI" id="CHEBI:15378"/>
        <dbReference type="ChEBI" id="CHEBI:57812"/>
        <dbReference type="ChEBI" id="CHEBI:60377"/>
        <dbReference type="ChEBI" id="CHEBI:133470"/>
        <dbReference type="ChEBI" id="CHEBI:140764"/>
        <dbReference type="EC" id="2.4.3.3"/>
    </reaction>
    <physiologicalReaction direction="left-to-right" evidence="13">
        <dbReference type="Rhea" id="RHEA:11137"/>
    </physiologicalReaction>
</comment>
<keyword evidence="19" id="KW-1185">Reference proteome</keyword>
<accession>A0A850VR41</accession>
<dbReference type="AlphaFoldDB" id="A0A850VR41"/>
<reference evidence="18" key="1">
    <citation type="submission" date="2019-09" db="EMBL/GenBank/DDBJ databases">
        <title>Bird 10,000 Genomes (B10K) Project - Family phase.</title>
        <authorList>
            <person name="Zhang G."/>
        </authorList>
    </citation>
    <scope>NUCLEOTIDE SEQUENCE</scope>
    <source>
        <strain evidence="18">B10K-DU-002-48</strain>
        <tissue evidence="18">Muscle</tissue>
    </source>
</reference>
<dbReference type="GO" id="GO:0001665">
    <property type="term" value="F:alpha-N-acetylgalactosaminide alpha-2,6-sialyltransferase activity"/>
    <property type="evidence" value="ECO:0007669"/>
    <property type="project" value="UniProtKB-EC"/>
</dbReference>
<evidence type="ECO:0000256" key="17">
    <source>
        <dbReference type="SAM" id="MobiDB-lite"/>
    </source>
</evidence>
<evidence type="ECO:0000256" key="4">
    <source>
        <dbReference type="ARBA" id="ARBA00022676"/>
    </source>
</evidence>
<dbReference type="Gene3D" id="3.90.1480.20">
    <property type="entry name" value="Glycosyl transferase family 29"/>
    <property type="match status" value="1"/>
</dbReference>
<dbReference type="GO" id="GO:1901137">
    <property type="term" value="P:carbohydrate derivative biosynthetic process"/>
    <property type="evidence" value="ECO:0007669"/>
    <property type="project" value="UniProtKB-ARBA"/>
</dbReference>
<evidence type="ECO:0000256" key="7">
    <source>
        <dbReference type="ARBA" id="ARBA00022968"/>
    </source>
</evidence>
<feature type="compositionally biased region" description="Basic and acidic residues" evidence="17">
    <location>
        <begin position="135"/>
        <end position="150"/>
    </location>
</feature>
<feature type="region of interest" description="Disordered" evidence="17">
    <location>
        <begin position="121"/>
        <end position="162"/>
    </location>
</feature>
<protein>
    <recommendedName>
        <fullName evidence="14">alpha-N-acetylgalactosaminide alpha-2,6-sialyltransferase</fullName>
        <ecNumber evidence="14">2.4.3.3</ecNumber>
    </recommendedName>
</protein>
<feature type="non-terminal residue" evidence="18">
    <location>
        <position position="524"/>
    </location>
</feature>
<keyword evidence="10" id="KW-0472">Membrane</keyword>
<evidence type="ECO:0000313" key="19">
    <source>
        <dbReference type="Proteomes" id="UP000632118"/>
    </source>
</evidence>
<evidence type="ECO:0000256" key="13">
    <source>
        <dbReference type="ARBA" id="ARBA00036348"/>
    </source>
</evidence>
<comment type="caution">
    <text evidence="18">The sequence shown here is derived from an EMBL/GenBank/DDBJ whole genome shotgun (WGS) entry which is preliminary data.</text>
</comment>